<reference evidence="2" key="1">
    <citation type="submission" date="2023-10" db="EMBL/GenBank/DDBJ databases">
        <authorList>
            <person name="Chen Y."/>
            <person name="Shah S."/>
            <person name="Dougan E. K."/>
            <person name="Thang M."/>
            <person name="Chan C."/>
        </authorList>
    </citation>
    <scope>NUCLEOTIDE SEQUENCE [LARGE SCALE GENOMIC DNA]</scope>
</reference>
<sequence length="647" mass="72066">LEVLVGHMTVVALIRRELLSILHGTYRFVKKLYYESAPLWQCVKEEPKAFCGVYQTDAAPWAFGVAYSQWPVAAVADAGRVPERARFRLGAEAARSHAFAAAGLEGRDDGLLQARAGPAEDEALRWGRDRSFLGLPARLLHGSWWSTVMADKWRYEEGIIHLEARAVPKEIERLARSRRGHDARALFVGDNLGLTLALGRSVWSTTTDVLNTGIKMASHTIKSMSETECSGARSGDRGRWRRLERQARARSRSSRRARALTAARATSLQARLEAPALEPSGSLEAQARLAARVADAGSTVGDDESDPASEEAATEADRKEERLARQRARRRVARISEGKMTMLPGHSYLEAASVSEASRVRYRSCVQELLDLADRESMALCEDGEVGECLVAWMNSRYRLGDRAWRGEYMAAALMFAYPSFGRGCSRHVPRALQCLRGWRKLCPKFSRRPLPWVAWAAPALELLRSGRGRAGFGVLLMVSAYLMPSELLSLRRGSLAPPARGGLTDWRLRLFPQEKIERSKVGGADDAVVMNSERMRWADPVFAHLATGSSTEKLFPWDYHYQQFGEIGHLNQAWRRLGPDVQAFALVCEERLEDVFLRGAPVPVRPCPQAPEGICWTSTRQSAAWRARLDSGVSRRVSMTSAVVRQ</sequence>
<protein>
    <submittedName>
        <fullName evidence="2">Uncharacterized protein</fullName>
    </submittedName>
</protein>
<dbReference type="Proteomes" id="UP001189429">
    <property type="component" value="Unassembled WGS sequence"/>
</dbReference>
<feature type="compositionally biased region" description="Acidic residues" evidence="1">
    <location>
        <begin position="301"/>
        <end position="314"/>
    </location>
</feature>
<proteinExistence type="predicted"/>
<feature type="non-terminal residue" evidence="2">
    <location>
        <position position="1"/>
    </location>
</feature>
<accession>A0ABN9RH97</accession>
<comment type="caution">
    <text evidence="2">The sequence shown here is derived from an EMBL/GenBank/DDBJ whole genome shotgun (WGS) entry which is preliminary data.</text>
</comment>
<evidence type="ECO:0000313" key="2">
    <source>
        <dbReference type="EMBL" id="CAK0818448.1"/>
    </source>
</evidence>
<feature type="non-terminal residue" evidence="2">
    <location>
        <position position="647"/>
    </location>
</feature>
<gene>
    <name evidence="2" type="ORF">PCOR1329_LOCUS20730</name>
</gene>
<feature type="region of interest" description="Disordered" evidence="1">
    <location>
        <begin position="294"/>
        <end position="330"/>
    </location>
</feature>
<keyword evidence="3" id="KW-1185">Reference proteome</keyword>
<feature type="compositionally biased region" description="Basic and acidic residues" evidence="1">
    <location>
        <begin position="315"/>
        <end position="324"/>
    </location>
</feature>
<organism evidence="2 3">
    <name type="scientific">Prorocentrum cordatum</name>
    <dbReference type="NCBI Taxonomy" id="2364126"/>
    <lineage>
        <taxon>Eukaryota</taxon>
        <taxon>Sar</taxon>
        <taxon>Alveolata</taxon>
        <taxon>Dinophyceae</taxon>
        <taxon>Prorocentrales</taxon>
        <taxon>Prorocentraceae</taxon>
        <taxon>Prorocentrum</taxon>
    </lineage>
</organism>
<evidence type="ECO:0000256" key="1">
    <source>
        <dbReference type="SAM" id="MobiDB-lite"/>
    </source>
</evidence>
<name>A0ABN9RH97_9DINO</name>
<dbReference type="EMBL" id="CAUYUJ010006728">
    <property type="protein sequence ID" value="CAK0818448.1"/>
    <property type="molecule type" value="Genomic_DNA"/>
</dbReference>
<evidence type="ECO:0000313" key="3">
    <source>
        <dbReference type="Proteomes" id="UP001189429"/>
    </source>
</evidence>